<evidence type="ECO:0000313" key="3">
    <source>
        <dbReference type="Proteomes" id="UP000366872"/>
    </source>
</evidence>
<dbReference type="EMBL" id="CAAHFG010000004">
    <property type="protein sequence ID" value="VGO16892.1"/>
    <property type="molecule type" value="Genomic_DNA"/>
</dbReference>
<keyword evidence="3" id="KW-1185">Reference proteome</keyword>
<feature type="signal peptide" evidence="1">
    <location>
        <begin position="1"/>
        <end position="22"/>
    </location>
</feature>
<accession>A0A6C2U9W0</accession>
<sequence length="698" mass="71943">MKTRQTTTILLTTLLLAGTSQAAQRFWNGAGSEEVPPNYDFSAATNWFNGLVPIAGEDAVIRGHSTPAYASHAIMTNSWNLTNIRIGGEGSGSTEGVPTLTLNAGADLTWSNALDIGYSLVNDTNAPAAYGILEINAGDHDGVTMNIGKAAGTSPWATTGEVTIANATLNLTGATKIATRDGSATGATVGTLTLNTGAVVNASNSAGSYTVTVGDFGSGKLIINGGTLNFAAGKALRLGENGGDGTVELNSGLLNLGVHPGVGSGTGLIDIKEGLFMISDGAWRKAQMEALVNDGTITASGGGSLAQDAIYSALYTAGTGSTNISTYITLKWGITGSDPRTNAMWAVDTTPPPGTRLTIGFEGDGWPGGYIPTLTTEISIDGAGTVSSANSNITVTLSGNPLPTNLYNTSFIYDVNGQSDLNEVTGLGASAAGLSITTANDSIVTGSGIRNAAGDTALITHELDPGGLPSGFDIELWEIETRILGASEVATFIDLVNPTNRLSVAGDGNTLQPNDVTGLDIAIDSSSSETAFVSMCALTNDAATSYRLQTLTLNLVEQGDEPAAEGTYEFWMEPYTGVLTNSALQAKDADPDEDDLDNLMEFALGGNPTTNDAAAILPTSSVEGSSLQYLYNRRTNHVEIGLSYYLELTPDLVNTAFTNDTAAYTVDGVSAAVGGFEMVTNSINTVTDAKFVTLTVEE</sequence>
<feature type="chain" id="PRO_5025563657" description="Autotransporter domain-containing protein" evidence="1">
    <location>
        <begin position="23"/>
        <end position="698"/>
    </location>
</feature>
<reference evidence="2 3" key="1">
    <citation type="submission" date="2019-04" db="EMBL/GenBank/DDBJ databases">
        <authorList>
            <person name="Van Vliet M D."/>
        </authorList>
    </citation>
    <scope>NUCLEOTIDE SEQUENCE [LARGE SCALE GENOMIC DNA]</scope>
    <source>
        <strain evidence="2 3">F1</strain>
    </source>
</reference>
<evidence type="ECO:0008006" key="4">
    <source>
        <dbReference type="Google" id="ProtNLM"/>
    </source>
</evidence>
<dbReference type="RefSeq" id="WP_136082411.1">
    <property type="nucleotide sequence ID" value="NZ_CAAHFG010000004.1"/>
</dbReference>
<protein>
    <recommendedName>
        <fullName evidence="4">Autotransporter domain-containing protein</fullName>
    </recommendedName>
</protein>
<evidence type="ECO:0000313" key="2">
    <source>
        <dbReference type="EMBL" id="VGO16892.1"/>
    </source>
</evidence>
<evidence type="ECO:0000256" key="1">
    <source>
        <dbReference type="SAM" id="SignalP"/>
    </source>
</evidence>
<proteinExistence type="predicted"/>
<dbReference type="Proteomes" id="UP000366872">
    <property type="component" value="Unassembled WGS sequence"/>
</dbReference>
<name>A0A6C2U9W0_PONDE</name>
<gene>
    <name evidence="2" type="ORF">PDESU_05484</name>
</gene>
<organism evidence="2 3">
    <name type="scientific">Pontiella desulfatans</name>
    <dbReference type="NCBI Taxonomy" id="2750659"/>
    <lineage>
        <taxon>Bacteria</taxon>
        <taxon>Pseudomonadati</taxon>
        <taxon>Kiritimatiellota</taxon>
        <taxon>Kiritimatiellia</taxon>
        <taxon>Kiritimatiellales</taxon>
        <taxon>Pontiellaceae</taxon>
        <taxon>Pontiella</taxon>
    </lineage>
</organism>
<dbReference type="AlphaFoldDB" id="A0A6C2U9W0"/>
<keyword evidence="1" id="KW-0732">Signal</keyword>